<dbReference type="SUPFAM" id="SSF88946">
    <property type="entry name" value="Sigma2 domain of RNA polymerase sigma factors"/>
    <property type="match status" value="1"/>
</dbReference>
<dbReference type="InterPro" id="IPR013324">
    <property type="entry name" value="RNA_pol_sigma_r3/r4-like"/>
</dbReference>
<dbReference type="Gene3D" id="2.130.10.10">
    <property type="entry name" value="YVTN repeat-like/Quinoprotein amine dehydrogenase"/>
    <property type="match status" value="4"/>
</dbReference>
<feature type="compositionally biased region" description="Pro residues" evidence="1">
    <location>
        <begin position="300"/>
        <end position="312"/>
    </location>
</feature>
<dbReference type="PANTHER" id="PTHR19879">
    <property type="entry name" value="TRANSCRIPTION INITIATION FACTOR TFIID"/>
    <property type="match status" value="1"/>
</dbReference>
<keyword evidence="5" id="KW-1185">Reference proteome</keyword>
<name>A0ABT6FL77_9BACT</name>
<evidence type="ECO:0000256" key="1">
    <source>
        <dbReference type="SAM" id="MobiDB-lite"/>
    </source>
</evidence>
<comment type="caution">
    <text evidence="4">The sequence shown here is derived from an EMBL/GenBank/DDBJ whole genome shotgun (WGS) entry which is preliminary data.</text>
</comment>
<dbReference type="SUPFAM" id="SSF63829">
    <property type="entry name" value="Calcium-dependent phosphotriesterase"/>
    <property type="match status" value="1"/>
</dbReference>
<dbReference type="InterPro" id="IPR001680">
    <property type="entry name" value="WD40_rpt"/>
</dbReference>
<dbReference type="Pfam" id="PF04542">
    <property type="entry name" value="Sigma70_r2"/>
    <property type="match status" value="1"/>
</dbReference>
<dbReference type="Proteomes" id="UP001216907">
    <property type="component" value="Unassembled WGS sequence"/>
</dbReference>
<feature type="region of interest" description="Disordered" evidence="1">
    <location>
        <begin position="280"/>
        <end position="320"/>
    </location>
</feature>
<evidence type="ECO:0000313" key="4">
    <source>
        <dbReference type="EMBL" id="MDG3008113.1"/>
    </source>
</evidence>
<dbReference type="InterPro" id="IPR011044">
    <property type="entry name" value="Quino_amine_DH_bsu"/>
</dbReference>
<dbReference type="Pfam" id="PF00400">
    <property type="entry name" value="WD40"/>
    <property type="match status" value="2"/>
</dbReference>
<feature type="domain" description="RNA polymerase sigma-70 region 2" evidence="2">
    <location>
        <begin position="41"/>
        <end position="101"/>
    </location>
</feature>
<accession>A0ABT6FL77</accession>
<dbReference type="Pfam" id="PF08281">
    <property type="entry name" value="Sigma70_r4_2"/>
    <property type="match status" value="1"/>
</dbReference>
<dbReference type="SMART" id="SM00320">
    <property type="entry name" value="WD40"/>
    <property type="match status" value="8"/>
</dbReference>
<dbReference type="InterPro" id="IPR014284">
    <property type="entry name" value="RNA_pol_sigma-70_dom"/>
</dbReference>
<evidence type="ECO:0000259" key="3">
    <source>
        <dbReference type="Pfam" id="PF08281"/>
    </source>
</evidence>
<dbReference type="Gene3D" id="1.10.1740.10">
    <property type="match status" value="1"/>
</dbReference>
<sequence length="915" mass="95963">MKAGSRDLLMLLGAGTLGELSDGRLLERFACHREEAAFEALVGRHGPMVWGVCRRTLRDAHDAEDAFQATFLVLARKAAAIAHRERVAGWLYAVAYKTARRAEATACRRRARERQVAVMPERESRTDEGRDELGPVLDRELSRLPEKYRMPIILCDLEGKAHHEAARLLGWPVGTVSGRLSRARAILAGRLARRGVALSAGTLAASLADDAAAAGLATSFAARSAAGPASPSVAALAAGVLRAMLVSKLRAVVAAASILGFVAGATVLVHRSAAGDAAFPAIGPPPARRPDGTGGATPVQPAPVAAPAPDDPLPAGATLRFGSPRFRHTTTIASFAASPDGKTAVAASGTLAHGTVRAYDLTTGRVRSAFDRSVTDVEAVAFSPDGKTLAATTAAVAIGPSVSFYDMADGKESARIPYPAALSGSSRDLLVFAPDGNHVVVKADDGKALHLIDLARREVVRTFPAPGAVFAAALSPDGGHLVAGGFDYEKGDPFIRRWEVATGRELAPLPLPKGQGTVRCVAYSPDGATVAFGVEARNGFVKRIAAATGEERPDVPFPGASSVRSLAFSPDGKTLAASGGSSTRLFDAATGEERLAIDRGAIGLRFAPDGTTLAGAVAGAIGRWDVATGRSLVPEGGDGPVAQIAVTADGLRVVSRGEEGDGHVWDARTGERQHRLVMSWRRGFALSPDGRFLVWPMTDETVVFHDAGRTNGARAGSRLRMLDVAAGTLVDRFGGFEGEAQDLFFTADGKALVTADRYRRDAGVRIWDVATGRVVRSFPAAGEPGARVWRSRPSPDGKVLAVAYQMPAGGLEMRQAVKLWEVASGRELPGEPGRWFDDDETAYAPDGKTAATTTADGAIQLRDAATWRVLGEIRGPRERATALAVGPDGRLFSGTRDATVLAWDPRSVRPPDGPD</sequence>
<evidence type="ECO:0000259" key="2">
    <source>
        <dbReference type="Pfam" id="PF04542"/>
    </source>
</evidence>
<dbReference type="SUPFAM" id="SSF88659">
    <property type="entry name" value="Sigma3 and sigma4 domains of RNA polymerase sigma factors"/>
    <property type="match status" value="1"/>
</dbReference>
<proteinExistence type="predicted"/>
<dbReference type="NCBIfam" id="TIGR02937">
    <property type="entry name" value="sigma70-ECF"/>
    <property type="match status" value="1"/>
</dbReference>
<dbReference type="SUPFAM" id="SSF82171">
    <property type="entry name" value="DPP6 N-terminal domain-like"/>
    <property type="match status" value="1"/>
</dbReference>
<organism evidence="4 5">
    <name type="scientific">Paludisphaera mucosa</name>
    <dbReference type="NCBI Taxonomy" id="3030827"/>
    <lineage>
        <taxon>Bacteria</taxon>
        <taxon>Pseudomonadati</taxon>
        <taxon>Planctomycetota</taxon>
        <taxon>Planctomycetia</taxon>
        <taxon>Isosphaerales</taxon>
        <taxon>Isosphaeraceae</taxon>
        <taxon>Paludisphaera</taxon>
    </lineage>
</organism>
<dbReference type="InterPro" id="IPR013249">
    <property type="entry name" value="RNA_pol_sigma70_r4_t2"/>
</dbReference>
<dbReference type="RefSeq" id="WP_277864440.1">
    <property type="nucleotide sequence ID" value="NZ_JARRAG010000003.1"/>
</dbReference>
<dbReference type="Gene3D" id="1.10.10.10">
    <property type="entry name" value="Winged helix-like DNA-binding domain superfamily/Winged helix DNA-binding domain"/>
    <property type="match status" value="1"/>
</dbReference>
<dbReference type="InterPro" id="IPR015943">
    <property type="entry name" value="WD40/YVTN_repeat-like_dom_sf"/>
</dbReference>
<dbReference type="InterPro" id="IPR007627">
    <property type="entry name" value="RNA_pol_sigma70_r2"/>
</dbReference>
<dbReference type="InterPro" id="IPR013325">
    <property type="entry name" value="RNA_pol_sigma_r2"/>
</dbReference>
<dbReference type="CDD" id="cd06171">
    <property type="entry name" value="Sigma70_r4"/>
    <property type="match status" value="1"/>
</dbReference>
<evidence type="ECO:0000313" key="5">
    <source>
        <dbReference type="Proteomes" id="UP001216907"/>
    </source>
</evidence>
<dbReference type="PANTHER" id="PTHR19879:SF9">
    <property type="entry name" value="TRANSCRIPTION INITIATION FACTOR TFIID SUBUNIT 5"/>
    <property type="match status" value="1"/>
</dbReference>
<dbReference type="EMBL" id="JARRAG010000003">
    <property type="protein sequence ID" value="MDG3008113.1"/>
    <property type="molecule type" value="Genomic_DNA"/>
</dbReference>
<feature type="domain" description="RNA polymerase sigma factor 70 region 4 type 2" evidence="3">
    <location>
        <begin position="137"/>
        <end position="185"/>
    </location>
</feature>
<dbReference type="SUPFAM" id="SSF50969">
    <property type="entry name" value="YVTN repeat-like/Quinoprotein amine dehydrogenase"/>
    <property type="match status" value="1"/>
</dbReference>
<dbReference type="InterPro" id="IPR036388">
    <property type="entry name" value="WH-like_DNA-bd_sf"/>
</dbReference>
<gene>
    <name evidence="4" type="ORF">PZE19_30475</name>
</gene>
<reference evidence="4 5" key="1">
    <citation type="submission" date="2023-03" db="EMBL/GenBank/DDBJ databases">
        <title>Paludisphaera mucosa sp. nov. a novel planctomycete from northern fen.</title>
        <authorList>
            <person name="Ivanova A."/>
        </authorList>
    </citation>
    <scope>NUCLEOTIDE SEQUENCE [LARGE SCALE GENOMIC DNA]</scope>
    <source>
        <strain evidence="4 5">Pla2</strain>
    </source>
</reference>
<protein>
    <submittedName>
        <fullName evidence="4">Sigma-70 family RNA polymerase sigma factor</fullName>
    </submittedName>
</protein>